<gene>
    <name evidence="3" type="primary">smpB</name>
    <name evidence="4" type="ORF">CUN48_12825</name>
</gene>
<comment type="similarity">
    <text evidence="3">Belongs to the SmpB family.</text>
</comment>
<dbReference type="Pfam" id="PF01668">
    <property type="entry name" value="SmpB"/>
    <property type="match status" value="1"/>
</dbReference>
<keyword evidence="2 3" id="KW-0694">RNA-binding</keyword>
<dbReference type="GO" id="GO:0005829">
    <property type="term" value="C:cytosol"/>
    <property type="evidence" value="ECO:0007669"/>
    <property type="project" value="TreeGrafter"/>
</dbReference>
<dbReference type="EMBL" id="PGTN01000120">
    <property type="protein sequence ID" value="PJF46630.1"/>
    <property type="molecule type" value="Genomic_DNA"/>
</dbReference>
<evidence type="ECO:0000256" key="1">
    <source>
        <dbReference type="ARBA" id="ARBA00022490"/>
    </source>
</evidence>
<dbReference type="NCBIfam" id="TIGR00086">
    <property type="entry name" value="smpB"/>
    <property type="match status" value="1"/>
</dbReference>
<reference evidence="4 5" key="1">
    <citation type="submission" date="2017-11" db="EMBL/GenBank/DDBJ databases">
        <title>Evolution of Phototrophy in the Chloroflexi Phylum Driven by Horizontal Gene Transfer.</title>
        <authorList>
            <person name="Ward L.M."/>
            <person name="Hemp J."/>
            <person name="Shih P.M."/>
            <person name="Mcglynn S.E."/>
            <person name="Fischer W."/>
        </authorList>
    </citation>
    <scope>NUCLEOTIDE SEQUENCE [LARGE SCALE GENOMIC DNA]</scope>
    <source>
        <strain evidence="4">JP3_7</strain>
    </source>
</reference>
<comment type="subcellular location">
    <subcellularLocation>
        <location evidence="3">Cytoplasm</location>
    </subcellularLocation>
    <text evidence="3">The tmRNA-SmpB complex associates with stalled 70S ribosomes.</text>
</comment>
<dbReference type="NCBIfam" id="NF003843">
    <property type="entry name" value="PRK05422.1"/>
    <property type="match status" value="1"/>
</dbReference>
<dbReference type="SUPFAM" id="SSF74982">
    <property type="entry name" value="Small protein B (SmpB)"/>
    <property type="match status" value="1"/>
</dbReference>
<evidence type="ECO:0000256" key="2">
    <source>
        <dbReference type="ARBA" id="ARBA00022884"/>
    </source>
</evidence>
<protein>
    <recommendedName>
        <fullName evidence="3">SsrA-binding protein</fullName>
    </recommendedName>
    <alternativeName>
        <fullName evidence="3">Small protein B</fullName>
    </alternativeName>
</protein>
<dbReference type="PANTHER" id="PTHR30308">
    <property type="entry name" value="TMRNA-BINDING COMPONENT OF TRANS-TRANSLATION TAGGING COMPLEX"/>
    <property type="match status" value="1"/>
</dbReference>
<sequence>MSTANDNSIKIVASNRRATFDYALEERFEAGIVLTGGEIKSVRAGKMDLRDAFVQIRDGEAWLLNAYIPTYDLATGFARTAAQDGERRDRKLLLHKKEILELARGIERKGYTAIATKVYLKRGRAKVEVALAKGKKLYDKRQAVAKRDADRDIQRALRERY</sequence>
<dbReference type="GO" id="GO:0070930">
    <property type="term" value="P:trans-translation-dependent protein tagging"/>
    <property type="evidence" value="ECO:0007669"/>
    <property type="project" value="TreeGrafter"/>
</dbReference>
<comment type="caution">
    <text evidence="4">The sequence shown here is derived from an EMBL/GenBank/DDBJ whole genome shotgun (WGS) entry which is preliminary data.</text>
</comment>
<dbReference type="HAMAP" id="MF_00023">
    <property type="entry name" value="SmpB"/>
    <property type="match status" value="1"/>
</dbReference>
<dbReference type="PROSITE" id="PS01317">
    <property type="entry name" value="SSRP"/>
    <property type="match status" value="1"/>
</dbReference>
<organism evidence="4 5">
    <name type="scientific">Candidatus Thermofonsia Clade 3 bacterium</name>
    <dbReference type="NCBI Taxonomy" id="2364212"/>
    <lineage>
        <taxon>Bacteria</taxon>
        <taxon>Bacillati</taxon>
        <taxon>Chloroflexota</taxon>
        <taxon>Candidatus Thermofontia</taxon>
        <taxon>Candidatus Thermofonsia Clade 3</taxon>
    </lineage>
</organism>
<comment type="function">
    <text evidence="3">Required for rescue of stalled ribosomes mediated by trans-translation. Binds to transfer-messenger RNA (tmRNA), required for stable association of tmRNA with ribosomes. tmRNA and SmpB together mimic tRNA shape, replacing the anticodon stem-loop with SmpB. tmRNA is encoded by the ssrA gene; the 2 termini fold to resemble tRNA(Ala) and it encodes a 'tag peptide', a short internal open reading frame. During trans-translation Ala-aminoacylated tmRNA acts like a tRNA, entering the A-site of stalled ribosomes, displacing the stalled mRNA. The ribosome then switches to translate the ORF on the tmRNA; the nascent peptide is terminated with the 'tag peptide' encoded by the tmRNA and targeted for degradation. The ribosome is freed to recommence translation, which seems to be the essential function of trans-translation.</text>
</comment>
<keyword evidence="1 3" id="KW-0963">Cytoplasm</keyword>
<dbReference type="AlphaFoldDB" id="A0A2M8QA46"/>
<dbReference type="CDD" id="cd09294">
    <property type="entry name" value="SmpB"/>
    <property type="match status" value="1"/>
</dbReference>
<dbReference type="InterPro" id="IPR000037">
    <property type="entry name" value="SsrA-bd_prot"/>
</dbReference>
<evidence type="ECO:0000313" key="5">
    <source>
        <dbReference type="Proteomes" id="UP000230790"/>
    </source>
</evidence>
<dbReference type="InterPro" id="IPR023620">
    <property type="entry name" value="SmpB"/>
</dbReference>
<dbReference type="Proteomes" id="UP000230790">
    <property type="component" value="Unassembled WGS sequence"/>
</dbReference>
<accession>A0A2M8QA46</accession>
<dbReference type="InterPro" id="IPR020081">
    <property type="entry name" value="SsrA-bd_prot_CS"/>
</dbReference>
<dbReference type="GO" id="GO:0003723">
    <property type="term" value="F:RNA binding"/>
    <property type="evidence" value="ECO:0007669"/>
    <property type="project" value="UniProtKB-UniRule"/>
</dbReference>
<dbReference type="Gene3D" id="2.40.280.10">
    <property type="match status" value="1"/>
</dbReference>
<dbReference type="GO" id="GO:0070929">
    <property type="term" value="P:trans-translation"/>
    <property type="evidence" value="ECO:0007669"/>
    <property type="project" value="UniProtKB-UniRule"/>
</dbReference>
<evidence type="ECO:0000256" key="3">
    <source>
        <dbReference type="HAMAP-Rule" id="MF_00023"/>
    </source>
</evidence>
<name>A0A2M8QA46_9CHLR</name>
<evidence type="ECO:0000313" key="4">
    <source>
        <dbReference type="EMBL" id="PJF46630.1"/>
    </source>
</evidence>
<proteinExistence type="inferred from homology"/>
<dbReference type="PANTHER" id="PTHR30308:SF2">
    <property type="entry name" value="SSRA-BINDING PROTEIN"/>
    <property type="match status" value="1"/>
</dbReference>